<evidence type="ECO:0000313" key="3">
    <source>
        <dbReference type="Proteomes" id="UP001142372"/>
    </source>
</evidence>
<dbReference type="RefSeq" id="WP_271176799.1">
    <property type="nucleotide sequence ID" value="NZ_BAAAJO010000005.1"/>
</dbReference>
<gene>
    <name evidence="2" type="ORF">GCM10017584_17090</name>
</gene>
<dbReference type="InterPro" id="IPR003741">
    <property type="entry name" value="LUD_dom"/>
</dbReference>
<keyword evidence="3" id="KW-1185">Reference proteome</keyword>
<protein>
    <recommendedName>
        <fullName evidence="1">LUD domain-containing protein</fullName>
    </recommendedName>
</protein>
<dbReference type="EMBL" id="BSEN01000006">
    <property type="protein sequence ID" value="GLJ76135.1"/>
    <property type="molecule type" value="Genomic_DNA"/>
</dbReference>
<dbReference type="Proteomes" id="UP001142372">
    <property type="component" value="Unassembled WGS sequence"/>
</dbReference>
<dbReference type="InterPro" id="IPR037171">
    <property type="entry name" value="NagB/RpiA_transferase-like"/>
</dbReference>
<evidence type="ECO:0000259" key="1">
    <source>
        <dbReference type="Pfam" id="PF02589"/>
    </source>
</evidence>
<accession>A0A9W6H9P0</accession>
<sequence>MTGVTPAALFTEPASASRLERVADALSARGFAAEVLDGPDAARVRVRQLIPESASVFTSASETLRLSGIEGDINASGRYNALKPLAVSMDRATQLNDIRQLLAAPDVVVGSVAAVTEAGSLVIASATGSQLPSYSGGAANRIWVVGAQKIVPDLSTALERIEQHCLPLESGRAQALYGAPSAVNHVLVLNAEPQPGRSTVLLLRAAIGF</sequence>
<evidence type="ECO:0000313" key="2">
    <source>
        <dbReference type="EMBL" id="GLJ76135.1"/>
    </source>
</evidence>
<dbReference type="InterPro" id="IPR024185">
    <property type="entry name" value="FTHF_cligase-like_sf"/>
</dbReference>
<dbReference type="PANTHER" id="PTHR36179:SF2">
    <property type="entry name" value="LUD DOMAIN-CONTAINING PROTEIN"/>
    <property type="match status" value="1"/>
</dbReference>
<organism evidence="2 3">
    <name type="scientific">Leifsonia poae</name>
    <dbReference type="NCBI Taxonomy" id="110933"/>
    <lineage>
        <taxon>Bacteria</taxon>
        <taxon>Bacillati</taxon>
        <taxon>Actinomycetota</taxon>
        <taxon>Actinomycetes</taxon>
        <taxon>Micrococcales</taxon>
        <taxon>Microbacteriaceae</taxon>
        <taxon>Leifsonia</taxon>
    </lineage>
</organism>
<comment type="caution">
    <text evidence="2">The sequence shown here is derived from an EMBL/GenBank/DDBJ whole genome shotgun (WGS) entry which is preliminary data.</text>
</comment>
<dbReference type="AlphaFoldDB" id="A0A9W6H9P0"/>
<dbReference type="SUPFAM" id="SSF100950">
    <property type="entry name" value="NagB/RpiA/CoA transferase-like"/>
    <property type="match status" value="1"/>
</dbReference>
<dbReference type="PANTHER" id="PTHR36179">
    <property type="entry name" value="LUD_DOM DOMAIN-CONTAINING PROTEIN"/>
    <property type="match status" value="1"/>
</dbReference>
<proteinExistence type="predicted"/>
<reference evidence="2" key="2">
    <citation type="submission" date="2023-01" db="EMBL/GenBank/DDBJ databases">
        <authorList>
            <person name="Sun Q."/>
            <person name="Evtushenko L."/>
        </authorList>
    </citation>
    <scope>NUCLEOTIDE SEQUENCE</scope>
    <source>
        <strain evidence="2">VKM Ac-1401</strain>
    </source>
</reference>
<dbReference type="Gene3D" id="3.40.50.10420">
    <property type="entry name" value="NagB/RpiA/CoA transferase-like"/>
    <property type="match status" value="1"/>
</dbReference>
<feature type="domain" description="LUD" evidence="1">
    <location>
        <begin position="19"/>
        <end position="174"/>
    </location>
</feature>
<reference evidence="2" key="1">
    <citation type="journal article" date="2014" name="Int. J. Syst. Evol. Microbiol.">
        <title>Complete genome sequence of Corynebacterium casei LMG S-19264T (=DSM 44701T), isolated from a smear-ripened cheese.</title>
        <authorList>
            <consortium name="US DOE Joint Genome Institute (JGI-PGF)"/>
            <person name="Walter F."/>
            <person name="Albersmeier A."/>
            <person name="Kalinowski J."/>
            <person name="Ruckert C."/>
        </authorList>
    </citation>
    <scope>NUCLEOTIDE SEQUENCE</scope>
    <source>
        <strain evidence="2">VKM Ac-1401</strain>
    </source>
</reference>
<dbReference type="Pfam" id="PF02589">
    <property type="entry name" value="LUD_dom"/>
    <property type="match status" value="1"/>
</dbReference>
<name>A0A9W6H9P0_9MICO</name>